<name>M5E3F1_9FIRM</name>
<dbReference type="InterPro" id="IPR046342">
    <property type="entry name" value="CBS_dom_sf"/>
</dbReference>
<dbReference type="Gene3D" id="3.10.580.10">
    <property type="entry name" value="CBS-domain"/>
    <property type="match status" value="1"/>
</dbReference>
<dbReference type="Proteomes" id="UP000012063">
    <property type="component" value="Unassembled WGS sequence"/>
</dbReference>
<dbReference type="EC" id="3.6.3.32" evidence="1"/>
<keyword evidence="2" id="KW-1185">Reference proteome</keyword>
<dbReference type="GO" id="GO:0005524">
    <property type="term" value="F:ATP binding"/>
    <property type="evidence" value="ECO:0007669"/>
    <property type="project" value="UniProtKB-KW"/>
</dbReference>
<comment type="caution">
    <text evidence="1">The sequence shown here is derived from an EMBL/GenBank/DDBJ whole genome shotgun (WGS) entry which is preliminary data.</text>
</comment>
<keyword evidence="1" id="KW-0547">Nucleotide-binding</keyword>
<dbReference type="eggNOG" id="COG0517">
    <property type="taxonomic scope" value="Bacteria"/>
</dbReference>
<sequence length="68" mass="7471">MEAINKDKNDLDDIIKEVPIAEPEESVNDLFSKIADINTPLPVLDDKQKLKGVIVKTNVVANLAAEKV</sequence>
<protein>
    <submittedName>
        <fullName evidence="1">Glycine betaine ABC transport system, ATP-binding protein OpuAA</fullName>
        <ecNumber evidence="1">3.6.3.32</ecNumber>
    </submittedName>
</protein>
<dbReference type="STRING" id="1293054.HSACCH_02606"/>
<dbReference type="AlphaFoldDB" id="M5E3F1"/>
<organism evidence="1 2">
    <name type="scientific">Halanaerobium saccharolyticum subsp. saccharolyticum DSM 6643</name>
    <dbReference type="NCBI Taxonomy" id="1293054"/>
    <lineage>
        <taxon>Bacteria</taxon>
        <taxon>Bacillati</taxon>
        <taxon>Bacillota</taxon>
        <taxon>Clostridia</taxon>
        <taxon>Halanaerobiales</taxon>
        <taxon>Halanaerobiaceae</taxon>
        <taxon>Halanaerobium</taxon>
    </lineage>
</organism>
<keyword evidence="1" id="KW-0067">ATP-binding</keyword>
<dbReference type="EMBL" id="CAUI01000023">
    <property type="protein sequence ID" value="CCU81139.1"/>
    <property type="molecule type" value="Genomic_DNA"/>
</dbReference>
<reference evidence="2" key="1">
    <citation type="journal article" date="2013" name="Genome Announc.">
        <title>Genome Sequence of Halanaerobium saccharolyticum subsp. saccharolyticum Strain DSM 6643T, a Halophilic Hydrogen-Producing Bacterium.</title>
        <authorList>
            <person name="Kivisto A."/>
            <person name="Larjo A."/>
            <person name="Ciranna A."/>
            <person name="Santala V."/>
            <person name="Roos C."/>
            <person name="Karp M."/>
        </authorList>
    </citation>
    <scope>NUCLEOTIDE SEQUENCE [LARGE SCALE GENOMIC DNA]</scope>
    <source>
        <strain evidence="2">DSM 6643</strain>
    </source>
</reference>
<dbReference type="RefSeq" id="WP_005490451.1">
    <property type="nucleotide sequence ID" value="NZ_CAUI01000023.1"/>
</dbReference>
<dbReference type="InParanoid" id="M5E3F1"/>
<dbReference type="GO" id="GO:0016787">
    <property type="term" value="F:hydrolase activity"/>
    <property type="evidence" value="ECO:0007669"/>
    <property type="project" value="UniProtKB-KW"/>
</dbReference>
<keyword evidence="1" id="KW-0378">Hydrolase</keyword>
<gene>
    <name evidence="1" type="ORF">HSACCH_02606</name>
</gene>
<dbReference type="SUPFAM" id="SSF54631">
    <property type="entry name" value="CBS-domain pair"/>
    <property type="match status" value="1"/>
</dbReference>
<evidence type="ECO:0000313" key="2">
    <source>
        <dbReference type="Proteomes" id="UP000012063"/>
    </source>
</evidence>
<evidence type="ECO:0000313" key="1">
    <source>
        <dbReference type="EMBL" id="CCU81139.1"/>
    </source>
</evidence>
<proteinExistence type="predicted"/>
<accession>M5E3F1</accession>